<evidence type="ECO:0000313" key="2">
    <source>
        <dbReference type="Proteomes" id="UP001157961"/>
    </source>
</evidence>
<dbReference type="RefSeq" id="WP_283424617.1">
    <property type="nucleotide sequence ID" value="NZ_FXTY01000001.1"/>
</dbReference>
<dbReference type="EMBL" id="FXTY01000001">
    <property type="protein sequence ID" value="SMP07520.1"/>
    <property type="molecule type" value="Genomic_DNA"/>
</dbReference>
<sequence>MSDDLKELNVITQARYQKAQAAMQVVQAEESKLRGLLSDLSDQEKNGREMLSDDTAMRITGGDLAWNSWIGRNRKILNHQLANVMVRKEIAYKDLQTHFGKADVMEKLLEHEVQTRRQIRAVALVDSIMEGKLSCGM</sequence>
<organism evidence="1 2">
    <name type="scientific">Shimia sagamensis</name>
    <dbReference type="NCBI Taxonomy" id="1566352"/>
    <lineage>
        <taxon>Bacteria</taxon>
        <taxon>Pseudomonadati</taxon>
        <taxon>Pseudomonadota</taxon>
        <taxon>Alphaproteobacteria</taxon>
        <taxon>Rhodobacterales</taxon>
        <taxon>Roseobacteraceae</taxon>
    </lineage>
</organism>
<comment type="caution">
    <text evidence="1">The sequence shown here is derived from an EMBL/GenBank/DDBJ whole genome shotgun (WGS) entry which is preliminary data.</text>
</comment>
<reference evidence="1 2" key="1">
    <citation type="submission" date="2017-05" db="EMBL/GenBank/DDBJ databases">
        <authorList>
            <person name="Varghese N."/>
            <person name="Submissions S."/>
        </authorList>
    </citation>
    <scope>NUCLEOTIDE SEQUENCE [LARGE SCALE GENOMIC DNA]</scope>
    <source>
        <strain evidence="1 2">DSM 29734</strain>
    </source>
</reference>
<evidence type="ECO:0008006" key="3">
    <source>
        <dbReference type="Google" id="ProtNLM"/>
    </source>
</evidence>
<dbReference type="Proteomes" id="UP001157961">
    <property type="component" value="Unassembled WGS sequence"/>
</dbReference>
<protein>
    <recommendedName>
        <fullName evidence="3">Flagellar FliJ protein</fullName>
    </recommendedName>
</protein>
<gene>
    <name evidence="1" type="ORF">SAMN06265373_101778</name>
</gene>
<evidence type="ECO:0000313" key="1">
    <source>
        <dbReference type="EMBL" id="SMP07520.1"/>
    </source>
</evidence>
<keyword evidence="2" id="KW-1185">Reference proteome</keyword>
<accession>A0ABY1NEW4</accession>
<name>A0ABY1NEW4_9RHOB</name>
<proteinExistence type="predicted"/>